<evidence type="ECO:0000256" key="2">
    <source>
        <dbReference type="SAM" id="SignalP"/>
    </source>
</evidence>
<sequence length="114" mass="13294">MKFIRILLIIFSCSTFASDEIKPTTAELETQIKHLQNRLYFIEQSVLDNSSALRNLSRTAQDNILVLVLFAFFCAWWAKTTDRNSVLWFFLGLLFNVFTAIAIVLKTEPKPRYR</sequence>
<feature type="transmembrane region" description="Helical" evidence="1">
    <location>
        <begin position="60"/>
        <end position="78"/>
    </location>
</feature>
<keyword evidence="1" id="KW-1133">Transmembrane helix</keyword>
<keyword evidence="1" id="KW-0812">Transmembrane</keyword>
<proteinExistence type="predicted"/>
<accession>A0ABQ3IIJ7</accession>
<keyword evidence="4" id="KW-1185">Reference proteome</keyword>
<evidence type="ECO:0000256" key="1">
    <source>
        <dbReference type="SAM" id="Phobius"/>
    </source>
</evidence>
<comment type="caution">
    <text evidence="3">The sequence shown here is derived from an EMBL/GenBank/DDBJ whole genome shotgun (WGS) entry which is preliminary data.</text>
</comment>
<name>A0ABQ3IIJ7_9GAMM</name>
<feature type="signal peptide" evidence="2">
    <location>
        <begin position="1"/>
        <end position="17"/>
    </location>
</feature>
<dbReference type="EMBL" id="BNAH01000004">
    <property type="protein sequence ID" value="GHE84901.1"/>
    <property type="molecule type" value="Genomic_DNA"/>
</dbReference>
<dbReference type="Proteomes" id="UP000626370">
    <property type="component" value="Unassembled WGS sequence"/>
</dbReference>
<protein>
    <submittedName>
        <fullName evidence="3">Uncharacterized protein</fullName>
    </submittedName>
</protein>
<evidence type="ECO:0000313" key="4">
    <source>
        <dbReference type="Proteomes" id="UP000626370"/>
    </source>
</evidence>
<gene>
    <name evidence="3" type="ORF">GCM10011501_12230</name>
</gene>
<reference evidence="4" key="1">
    <citation type="journal article" date="2019" name="Int. J. Syst. Evol. Microbiol.">
        <title>The Global Catalogue of Microorganisms (GCM) 10K type strain sequencing project: providing services to taxonomists for standard genome sequencing and annotation.</title>
        <authorList>
            <consortium name="The Broad Institute Genomics Platform"/>
            <consortium name="The Broad Institute Genome Sequencing Center for Infectious Disease"/>
            <person name="Wu L."/>
            <person name="Ma J."/>
        </authorList>
    </citation>
    <scope>NUCLEOTIDE SEQUENCE [LARGE SCALE GENOMIC DNA]</scope>
    <source>
        <strain evidence="4">CGMCC 1.15922</strain>
    </source>
</reference>
<keyword evidence="2" id="KW-0732">Signal</keyword>
<organism evidence="3 4">
    <name type="scientific">Thalassotalea profundi</name>
    <dbReference type="NCBI Taxonomy" id="2036687"/>
    <lineage>
        <taxon>Bacteria</taxon>
        <taxon>Pseudomonadati</taxon>
        <taxon>Pseudomonadota</taxon>
        <taxon>Gammaproteobacteria</taxon>
        <taxon>Alteromonadales</taxon>
        <taxon>Colwelliaceae</taxon>
        <taxon>Thalassotalea</taxon>
    </lineage>
</organism>
<dbReference type="RefSeq" id="WP_189377362.1">
    <property type="nucleotide sequence ID" value="NZ_BNAH01000004.1"/>
</dbReference>
<keyword evidence="1" id="KW-0472">Membrane</keyword>
<feature type="chain" id="PRO_5045040248" evidence="2">
    <location>
        <begin position="18"/>
        <end position="114"/>
    </location>
</feature>
<evidence type="ECO:0000313" key="3">
    <source>
        <dbReference type="EMBL" id="GHE84901.1"/>
    </source>
</evidence>
<feature type="transmembrane region" description="Helical" evidence="1">
    <location>
        <begin position="85"/>
        <end position="105"/>
    </location>
</feature>